<organism evidence="1 2">
    <name type="scientific">Pluteus cervinus</name>
    <dbReference type="NCBI Taxonomy" id="181527"/>
    <lineage>
        <taxon>Eukaryota</taxon>
        <taxon>Fungi</taxon>
        <taxon>Dikarya</taxon>
        <taxon>Basidiomycota</taxon>
        <taxon>Agaricomycotina</taxon>
        <taxon>Agaricomycetes</taxon>
        <taxon>Agaricomycetidae</taxon>
        <taxon>Agaricales</taxon>
        <taxon>Pluteineae</taxon>
        <taxon>Pluteaceae</taxon>
        <taxon>Pluteus</taxon>
    </lineage>
</organism>
<reference evidence="1 2" key="1">
    <citation type="journal article" date="2019" name="Nat. Ecol. Evol.">
        <title>Megaphylogeny resolves global patterns of mushroom evolution.</title>
        <authorList>
            <person name="Varga T."/>
            <person name="Krizsan K."/>
            <person name="Foldi C."/>
            <person name="Dima B."/>
            <person name="Sanchez-Garcia M."/>
            <person name="Sanchez-Ramirez S."/>
            <person name="Szollosi G.J."/>
            <person name="Szarkandi J.G."/>
            <person name="Papp V."/>
            <person name="Albert L."/>
            <person name="Andreopoulos W."/>
            <person name="Angelini C."/>
            <person name="Antonin V."/>
            <person name="Barry K.W."/>
            <person name="Bougher N.L."/>
            <person name="Buchanan P."/>
            <person name="Buyck B."/>
            <person name="Bense V."/>
            <person name="Catcheside P."/>
            <person name="Chovatia M."/>
            <person name="Cooper J."/>
            <person name="Damon W."/>
            <person name="Desjardin D."/>
            <person name="Finy P."/>
            <person name="Geml J."/>
            <person name="Haridas S."/>
            <person name="Hughes K."/>
            <person name="Justo A."/>
            <person name="Karasinski D."/>
            <person name="Kautmanova I."/>
            <person name="Kiss B."/>
            <person name="Kocsube S."/>
            <person name="Kotiranta H."/>
            <person name="LaButti K.M."/>
            <person name="Lechner B.E."/>
            <person name="Liimatainen K."/>
            <person name="Lipzen A."/>
            <person name="Lukacs Z."/>
            <person name="Mihaltcheva S."/>
            <person name="Morgado L.N."/>
            <person name="Niskanen T."/>
            <person name="Noordeloos M.E."/>
            <person name="Ohm R.A."/>
            <person name="Ortiz-Santana B."/>
            <person name="Ovrebo C."/>
            <person name="Racz N."/>
            <person name="Riley R."/>
            <person name="Savchenko A."/>
            <person name="Shiryaev A."/>
            <person name="Soop K."/>
            <person name="Spirin V."/>
            <person name="Szebenyi C."/>
            <person name="Tomsovsky M."/>
            <person name="Tulloss R.E."/>
            <person name="Uehling J."/>
            <person name="Grigoriev I.V."/>
            <person name="Vagvolgyi C."/>
            <person name="Papp T."/>
            <person name="Martin F.M."/>
            <person name="Miettinen O."/>
            <person name="Hibbett D.S."/>
            <person name="Nagy L.G."/>
        </authorList>
    </citation>
    <scope>NUCLEOTIDE SEQUENCE [LARGE SCALE GENOMIC DNA]</scope>
    <source>
        <strain evidence="1 2">NL-1719</strain>
    </source>
</reference>
<evidence type="ECO:0000313" key="2">
    <source>
        <dbReference type="Proteomes" id="UP000308600"/>
    </source>
</evidence>
<dbReference type="EMBL" id="ML208323">
    <property type="protein sequence ID" value="TFK69870.1"/>
    <property type="molecule type" value="Genomic_DNA"/>
</dbReference>
<accession>A0ACD3AVX7</accession>
<proteinExistence type="predicted"/>
<gene>
    <name evidence="1" type="ORF">BDN72DRAFT_583897</name>
</gene>
<name>A0ACD3AVX7_9AGAR</name>
<evidence type="ECO:0000313" key="1">
    <source>
        <dbReference type="EMBL" id="TFK69870.1"/>
    </source>
</evidence>
<keyword evidence="2" id="KW-1185">Reference proteome</keyword>
<dbReference type="Proteomes" id="UP000308600">
    <property type="component" value="Unassembled WGS sequence"/>
</dbReference>
<sequence length="470" mass="51622">MLRKSASSIWLPTLLWLLSLQPAIQVVAQTSYANDFIDPNYFLKTQFAENTSGAQQTVFTRADEFAALGPWSVMNKSATPPSGSKHDYMSWAPYWWPDCSKAGNKTILTPEQIWTNCTYVNRDGLFNPDVRTVDDIGAVDNLADAVFYNSISWALGKNSSYSKRAASFINTWFLDPATQMNPNLNFAQMIRGVNGTNGTHTGVLDLKCMAKIVTGILILREGKSSDWTSDLDNGMVSWSREYITWLETSTLALQEGWSANNHGTFYYNQLAALKLLVNDPTGAYNATNTYFNNQYLSQIIASGEQPLEAARTRPYHYRSYNLAAMITNAHIWTYASTLLPSPPKTSIWNKTTNAGATIQTALNFAMTISPAQSGEQNYTAELWPNVAAVGAVYGDRNGTYASFLSKAEATYYDEAFFLWDQPLAGGPNNSSSGGSVKKGGTNAALRISLDNWTGAAFVAGVVLLHTISSI</sequence>
<keyword evidence="1" id="KW-0456">Lyase</keyword>
<protein>
    <submittedName>
        <fullName evidence="1">Chondroitin AC/alginate lyase</fullName>
    </submittedName>
</protein>